<evidence type="ECO:0000256" key="1">
    <source>
        <dbReference type="SAM" id="MobiDB-lite"/>
    </source>
</evidence>
<organism evidence="3 4">
    <name type="scientific">Mycoplasmopsis synoviae</name>
    <name type="common">Mycoplasma synoviae</name>
    <dbReference type="NCBI Taxonomy" id="2109"/>
    <lineage>
        <taxon>Bacteria</taxon>
        <taxon>Bacillati</taxon>
        <taxon>Mycoplasmatota</taxon>
        <taxon>Mycoplasmoidales</taxon>
        <taxon>Metamycoplasmataceae</taxon>
        <taxon>Mycoplasmopsis</taxon>
    </lineage>
</organism>
<evidence type="ECO:0000313" key="4">
    <source>
        <dbReference type="Proteomes" id="UP000259328"/>
    </source>
</evidence>
<dbReference type="Proteomes" id="UP000259328">
    <property type="component" value="Chromosome"/>
</dbReference>
<proteinExistence type="predicted"/>
<dbReference type="AlphaFoldDB" id="A0A3B0P9U9"/>
<reference evidence="3" key="2">
    <citation type="submission" date="2018-06" db="EMBL/GenBank/DDBJ databases">
        <authorList>
            <consortium name="Pathogen Informatics"/>
            <person name="Doyle S."/>
        </authorList>
    </citation>
    <scope>NUCLEOTIDE SEQUENCE</scope>
    <source>
        <strain evidence="3">NCTC10124</strain>
    </source>
</reference>
<feature type="non-terminal residue" evidence="3">
    <location>
        <position position="97"/>
    </location>
</feature>
<reference evidence="4" key="1">
    <citation type="submission" date="2018-06" db="EMBL/GenBank/DDBJ databases">
        <authorList>
            <consortium name="Pathogen Informatics"/>
        </authorList>
    </citation>
    <scope>NUCLEOTIDE SEQUENCE [LARGE SCALE GENOMIC DNA]</scope>
    <source>
        <strain evidence="4">NCTC10124</strain>
    </source>
</reference>
<protein>
    <submittedName>
        <fullName evidence="3">Uncharacterized protein</fullName>
    </submittedName>
</protein>
<evidence type="ECO:0000313" key="3">
    <source>
        <dbReference type="EMBL" id="SYV92827.1"/>
    </source>
</evidence>
<dbReference type="EMBL" id="LS991953">
    <property type="protein sequence ID" value="SYV92827.1"/>
    <property type="molecule type" value="Genomic_DNA"/>
</dbReference>
<name>A0A3B0P9U9_MYCSY</name>
<evidence type="ECO:0000313" key="2">
    <source>
        <dbReference type="EMBL" id="SYV92796.1"/>
    </source>
</evidence>
<sequence>MAPTQAATPTTTQTSPSAATSATVRVANGEAASAAGAASREAQTTPAPAPMADLASTASYLKSLNDTLKAATDALNGDNPTEKTAYYKPVDGRTLYW</sequence>
<feature type="region of interest" description="Disordered" evidence="1">
    <location>
        <begin position="1"/>
        <end position="50"/>
    </location>
</feature>
<accession>A0A3B0P9U9</accession>
<gene>
    <name evidence="2" type="ORF">NCTC10124_00523</name>
    <name evidence="3" type="ORF">NCTC10124_00554</name>
</gene>
<feature type="compositionally biased region" description="Low complexity" evidence="1">
    <location>
        <begin position="1"/>
        <end position="42"/>
    </location>
</feature>
<dbReference type="EMBL" id="LS991953">
    <property type="protein sequence ID" value="SYV92796.1"/>
    <property type="molecule type" value="Genomic_DNA"/>
</dbReference>